<evidence type="ECO:0000256" key="1">
    <source>
        <dbReference type="SAM" id="MobiDB-lite"/>
    </source>
</evidence>
<reference evidence="3" key="1">
    <citation type="submission" date="2018-04" db="EMBL/GenBank/DDBJ databases">
        <title>Whole genome sequencing of Hypsizygus marmoreus.</title>
        <authorList>
            <person name="Choi I.-G."/>
            <person name="Min B."/>
            <person name="Kim J.-G."/>
            <person name="Kim S."/>
            <person name="Oh Y.-L."/>
            <person name="Kong W.-S."/>
            <person name="Park H."/>
            <person name="Jeong J."/>
            <person name="Song E.-S."/>
        </authorList>
    </citation>
    <scope>NUCLEOTIDE SEQUENCE [LARGE SCALE GENOMIC DNA]</scope>
    <source>
        <strain evidence="3">51987-8</strain>
    </source>
</reference>
<name>A0A369JCJ9_HYPMA</name>
<keyword evidence="2" id="KW-0472">Membrane</keyword>
<protein>
    <submittedName>
        <fullName evidence="3">Uncharacterized protein</fullName>
    </submittedName>
</protein>
<dbReference type="AlphaFoldDB" id="A0A369JCJ9"/>
<keyword evidence="2" id="KW-1133">Transmembrane helix</keyword>
<proteinExistence type="predicted"/>
<feature type="region of interest" description="Disordered" evidence="1">
    <location>
        <begin position="125"/>
        <end position="182"/>
    </location>
</feature>
<organism evidence="3 4">
    <name type="scientific">Hypsizygus marmoreus</name>
    <name type="common">White beech mushroom</name>
    <name type="synonym">Agaricus marmoreus</name>
    <dbReference type="NCBI Taxonomy" id="39966"/>
    <lineage>
        <taxon>Eukaryota</taxon>
        <taxon>Fungi</taxon>
        <taxon>Dikarya</taxon>
        <taxon>Basidiomycota</taxon>
        <taxon>Agaricomycotina</taxon>
        <taxon>Agaricomycetes</taxon>
        <taxon>Agaricomycetidae</taxon>
        <taxon>Agaricales</taxon>
        <taxon>Tricholomatineae</taxon>
        <taxon>Lyophyllaceae</taxon>
        <taxon>Hypsizygus</taxon>
    </lineage>
</organism>
<gene>
    <name evidence="3" type="ORF">Hypma_001982</name>
</gene>
<evidence type="ECO:0000313" key="3">
    <source>
        <dbReference type="EMBL" id="RDB17154.1"/>
    </source>
</evidence>
<keyword evidence="4" id="KW-1185">Reference proteome</keyword>
<feature type="compositionally biased region" description="Basic and acidic residues" evidence="1">
    <location>
        <begin position="125"/>
        <end position="146"/>
    </location>
</feature>
<dbReference type="EMBL" id="LUEZ02000113">
    <property type="protein sequence ID" value="RDB17154.1"/>
    <property type="molecule type" value="Genomic_DNA"/>
</dbReference>
<comment type="caution">
    <text evidence="3">The sequence shown here is derived from an EMBL/GenBank/DDBJ whole genome shotgun (WGS) entry which is preliminary data.</text>
</comment>
<dbReference type="OrthoDB" id="2680369at2759"/>
<evidence type="ECO:0000313" key="4">
    <source>
        <dbReference type="Proteomes" id="UP000076154"/>
    </source>
</evidence>
<feature type="region of interest" description="Disordered" evidence="1">
    <location>
        <begin position="224"/>
        <end position="245"/>
    </location>
</feature>
<keyword evidence="2" id="KW-0812">Transmembrane</keyword>
<sequence>MDNASNAFNYSVGGIAVGSTVISVGVWVKSSLPDTRMKELDGVLLDTRQEYQKSDAEGLLPSDFKFTVEAKLAALERSRDQLKERAYRAISLLDQVVAFIQGLSSQIMLLADRVKVLRANVVTKSEESRRLRDGRNTTSLDHDAHHLRSASLADDDSTAGGSTREVDQSVPPCGADRQVPPQLTNQPMIFQSHCQSTAPDGRVTAAPQPRQLNHSIWSRMWSWRTSSHQPPKDLESGAGGAGTST</sequence>
<dbReference type="InParanoid" id="A0A369JCJ9"/>
<feature type="transmembrane region" description="Helical" evidence="2">
    <location>
        <begin position="6"/>
        <end position="28"/>
    </location>
</feature>
<accession>A0A369JCJ9</accession>
<evidence type="ECO:0000256" key="2">
    <source>
        <dbReference type="SAM" id="Phobius"/>
    </source>
</evidence>
<dbReference type="Proteomes" id="UP000076154">
    <property type="component" value="Unassembled WGS sequence"/>
</dbReference>